<gene>
    <name evidence="7" type="ORF">GCM10008024_10910</name>
    <name evidence="8" type="ORF">SAMN05444006_105220</name>
</gene>
<keyword evidence="9" id="KW-1185">Reference proteome</keyword>
<dbReference type="AlphaFoldDB" id="A0AAN4ZYJ6"/>
<dbReference type="Pfam" id="PF00005">
    <property type="entry name" value="ABC_tran"/>
    <property type="match status" value="1"/>
</dbReference>
<dbReference type="GO" id="GO:0016887">
    <property type="term" value="F:ATP hydrolysis activity"/>
    <property type="evidence" value="ECO:0007669"/>
    <property type="project" value="InterPro"/>
</dbReference>
<evidence type="ECO:0000256" key="3">
    <source>
        <dbReference type="ARBA" id="ARBA00022448"/>
    </source>
</evidence>
<comment type="similarity">
    <text evidence="2">Belongs to the ABC transporter superfamily.</text>
</comment>
<dbReference type="Proteomes" id="UP000199541">
    <property type="component" value="Unassembled WGS sequence"/>
</dbReference>
<evidence type="ECO:0000256" key="4">
    <source>
        <dbReference type="ARBA" id="ARBA00022741"/>
    </source>
</evidence>
<evidence type="ECO:0000256" key="1">
    <source>
        <dbReference type="ARBA" id="ARBA00004417"/>
    </source>
</evidence>
<evidence type="ECO:0000256" key="2">
    <source>
        <dbReference type="ARBA" id="ARBA00005417"/>
    </source>
</evidence>
<keyword evidence="5 8" id="KW-0067">ATP-binding</keyword>
<dbReference type="InterPro" id="IPR017871">
    <property type="entry name" value="ABC_transporter-like_CS"/>
</dbReference>
<dbReference type="Gene3D" id="3.40.50.300">
    <property type="entry name" value="P-loop containing nucleotide triphosphate hydrolases"/>
    <property type="match status" value="1"/>
</dbReference>
<dbReference type="GO" id="GO:0015833">
    <property type="term" value="P:peptide transport"/>
    <property type="evidence" value="ECO:0007669"/>
    <property type="project" value="InterPro"/>
</dbReference>
<evidence type="ECO:0000313" key="7">
    <source>
        <dbReference type="EMBL" id="GHE00231.1"/>
    </source>
</evidence>
<dbReference type="RefSeq" id="WP_081825070.1">
    <property type="nucleotide sequence ID" value="NZ_BNAB01000004.1"/>
</dbReference>
<dbReference type="NCBIfam" id="TIGR01727">
    <property type="entry name" value="oligo_HPY"/>
    <property type="match status" value="1"/>
</dbReference>
<dbReference type="EMBL" id="BNAB01000004">
    <property type="protein sequence ID" value="GHE00231.1"/>
    <property type="molecule type" value="Genomic_DNA"/>
</dbReference>
<dbReference type="Pfam" id="PF08352">
    <property type="entry name" value="oligo_HPY"/>
    <property type="match status" value="1"/>
</dbReference>
<reference evidence="8 9" key="2">
    <citation type="submission" date="2016-10" db="EMBL/GenBank/DDBJ databases">
        <authorList>
            <person name="Varghese N."/>
            <person name="Submissions S."/>
        </authorList>
    </citation>
    <scope>NUCLEOTIDE SEQUENCE [LARGE SCALE GENOMIC DNA]</scope>
    <source>
        <strain evidence="8 9">DSM 24802</strain>
    </source>
</reference>
<reference evidence="7" key="3">
    <citation type="submission" date="2023-06" db="EMBL/GenBank/DDBJ databases">
        <authorList>
            <person name="Sun Q."/>
            <person name="Zhou Y."/>
        </authorList>
    </citation>
    <scope>NUCLEOTIDE SEQUENCE</scope>
    <source>
        <strain evidence="7">CGMCC 1.10859</strain>
    </source>
</reference>
<sequence length="453" mass="48726">MPPKPDVTTEAPGAATPFISVKNLRTYFEIRGSVVDRLMGRDAGTVKAVDDVSFDLAKGEVLGLVGESGSGKSTLGRSLLGLVRATGGSATFEGQEIVGLDEPALRRLRARMQMVFQDPHAALNPAMTIEQSVGHPLKIHKRVKGPNDLRRQVVAALERVGLSPAETYLDKYPGDLSGGQKQRAVIARAIVLDPVLLVADEPVSMLDMSVRSKILKLMIDLKDSLGLTYLYITHDLATAKFFCDRIAILYLGRIVEIGEARALYADPRHPYTQALLEAIPDPDPNHTLPRNLPRGEIPDAAKPPHGCAFHPRCPRAFAPCGWEIRDLMGLLEARWAGMAEADHRAERALIGTPKIPDGPEPTSRLPAASGDGAALLALLEGIRAENPDEPFWTGVKALRAGAGQVEIDWHAPVTPRLRHDGKTAAACHLLDPELWPQAAGALSEADPSATAPA</sequence>
<evidence type="ECO:0000313" key="8">
    <source>
        <dbReference type="EMBL" id="SDW65301.1"/>
    </source>
</evidence>
<dbReference type="GO" id="GO:0005524">
    <property type="term" value="F:ATP binding"/>
    <property type="evidence" value="ECO:0007669"/>
    <property type="project" value="UniProtKB-KW"/>
</dbReference>
<evidence type="ECO:0000313" key="9">
    <source>
        <dbReference type="Proteomes" id="UP000199541"/>
    </source>
</evidence>
<comment type="subcellular location">
    <subcellularLocation>
        <location evidence="1">Cell inner membrane</location>
        <topology evidence="1">Peripheral membrane protein</topology>
    </subcellularLocation>
</comment>
<name>A0AAN4ZYJ6_9RHOB</name>
<dbReference type="InterPro" id="IPR013563">
    <property type="entry name" value="Oligopep_ABC_C"/>
</dbReference>
<reference evidence="7" key="1">
    <citation type="journal article" date="2014" name="Int. J. Syst. Evol. Microbiol.">
        <title>Complete genome sequence of Corynebacterium casei LMG S-19264T (=DSM 44701T), isolated from a smear-ripened cheese.</title>
        <authorList>
            <consortium name="US DOE Joint Genome Institute (JGI-PGF)"/>
            <person name="Walter F."/>
            <person name="Albersmeier A."/>
            <person name="Kalinowski J."/>
            <person name="Ruckert C."/>
        </authorList>
    </citation>
    <scope>NUCLEOTIDE SEQUENCE</scope>
    <source>
        <strain evidence="7">CGMCC 1.10859</strain>
    </source>
</reference>
<evidence type="ECO:0000259" key="6">
    <source>
        <dbReference type="PROSITE" id="PS50893"/>
    </source>
</evidence>
<dbReference type="PROSITE" id="PS50893">
    <property type="entry name" value="ABC_TRANSPORTER_2"/>
    <property type="match status" value="1"/>
</dbReference>
<dbReference type="PROSITE" id="PS00211">
    <property type="entry name" value="ABC_TRANSPORTER_1"/>
    <property type="match status" value="1"/>
</dbReference>
<dbReference type="FunFam" id="3.40.50.300:FF:000016">
    <property type="entry name" value="Oligopeptide ABC transporter ATP-binding component"/>
    <property type="match status" value="1"/>
</dbReference>
<dbReference type="Proteomes" id="UP000634647">
    <property type="component" value="Unassembled WGS sequence"/>
</dbReference>
<organism evidence="7 10">
    <name type="scientific">Allgaiera indica</name>
    <dbReference type="NCBI Taxonomy" id="765699"/>
    <lineage>
        <taxon>Bacteria</taxon>
        <taxon>Pseudomonadati</taxon>
        <taxon>Pseudomonadota</taxon>
        <taxon>Alphaproteobacteria</taxon>
        <taxon>Rhodobacterales</taxon>
        <taxon>Paracoccaceae</taxon>
        <taxon>Allgaiera</taxon>
    </lineage>
</organism>
<comment type="caution">
    <text evidence="7">The sequence shown here is derived from an EMBL/GenBank/DDBJ whole genome shotgun (WGS) entry which is preliminary data.</text>
</comment>
<dbReference type="PANTHER" id="PTHR43776:SF7">
    <property type="entry name" value="D,D-DIPEPTIDE TRANSPORT ATP-BINDING PROTEIN DDPF-RELATED"/>
    <property type="match status" value="1"/>
</dbReference>
<dbReference type="InterPro" id="IPR050319">
    <property type="entry name" value="ABC_transp_ATP-bind"/>
</dbReference>
<dbReference type="InterPro" id="IPR003439">
    <property type="entry name" value="ABC_transporter-like_ATP-bd"/>
</dbReference>
<keyword evidence="3" id="KW-0813">Transport</keyword>
<protein>
    <submittedName>
        <fullName evidence="8">Peptide/nickel transport system ATP-binding protein</fullName>
    </submittedName>
</protein>
<dbReference type="GO" id="GO:0055085">
    <property type="term" value="P:transmembrane transport"/>
    <property type="evidence" value="ECO:0007669"/>
    <property type="project" value="UniProtKB-ARBA"/>
</dbReference>
<dbReference type="SMART" id="SM00382">
    <property type="entry name" value="AAA"/>
    <property type="match status" value="1"/>
</dbReference>
<dbReference type="PANTHER" id="PTHR43776">
    <property type="entry name" value="TRANSPORT ATP-BINDING PROTEIN"/>
    <property type="match status" value="1"/>
</dbReference>
<dbReference type="SUPFAM" id="SSF52540">
    <property type="entry name" value="P-loop containing nucleoside triphosphate hydrolases"/>
    <property type="match status" value="1"/>
</dbReference>
<evidence type="ECO:0000313" key="10">
    <source>
        <dbReference type="Proteomes" id="UP000634647"/>
    </source>
</evidence>
<evidence type="ECO:0000256" key="5">
    <source>
        <dbReference type="ARBA" id="ARBA00022840"/>
    </source>
</evidence>
<dbReference type="GO" id="GO:0005886">
    <property type="term" value="C:plasma membrane"/>
    <property type="evidence" value="ECO:0007669"/>
    <property type="project" value="UniProtKB-SubCell"/>
</dbReference>
<dbReference type="InterPro" id="IPR003593">
    <property type="entry name" value="AAA+_ATPase"/>
</dbReference>
<proteinExistence type="inferred from homology"/>
<keyword evidence="4" id="KW-0547">Nucleotide-binding</keyword>
<feature type="domain" description="ABC transporter" evidence="6">
    <location>
        <begin position="30"/>
        <end position="276"/>
    </location>
</feature>
<dbReference type="InterPro" id="IPR027417">
    <property type="entry name" value="P-loop_NTPase"/>
</dbReference>
<dbReference type="CDD" id="cd03257">
    <property type="entry name" value="ABC_NikE_OppD_transporters"/>
    <property type="match status" value="1"/>
</dbReference>
<accession>A0AAN4ZYJ6</accession>
<dbReference type="EMBL" id="FNOB01000005">
    <property type="protein sequence ID" value="SDW65301.1"/>
    <property type="molecule type" value="Genomic_DNA"/>
</dbReference>